<dbReference type="GO" id="GO:0005524">
    <property type="term" value="F:ATP binding"/>
    <property type="evidence" value="ECO:0007669"/>
    <property type="project" value="UniProtKB-UniRule"/>
</dbReference>
<feature type="binding site" evidence="12">
    <location>
        <position position="277"/>
    </location>
    <ligand>
        <name>ATP</name>
        <dbReference type="ChEBI" id="CHEBI:30616"/>
    </ligand>
</feature>
<evidence type="ECO:0000256" key="9">
    <source>
        <dbReference type="ARBA" id="ARBA00023136"/>
    </source>
</evidence>
<keyword evidence="4" id="KW-0723">Serine/threonine-protein kinase</keyword>
<feature type="region of interest" description="Disordered" evidence="13">
    <location>
        <begin position="161"/>
        <end position="196"/>
    </location>
</feature>
<keyword evidence="14" id="KW-0812">Transmembrane</keyword>
<dbReference type="PANTHER" id="PTHR44329:SF298">
    <property type="entry name" value="MIXED LINEAGE KINASE DOMAIN-LIKE PROTEIN"/>
    <property type="match status" value="1"/>
</dbReference>
<keyword evidence="8 12" id="KW-0067">ATP-binding</keyword>
<accession>D3B9Q5</accession>
<reference evidence="16 17" key="1">
    <citation type="journal article" date="2011" name="Genome Res.">
        <title>Phylogeny-wide analysis of social amoeba genomes highlights ancient origins for complex intercellular communication.</title>
        <authorList>
            <person name="Heidel A.J."/>
            <person name="Lawal H.M."/>
            <person name="Felder M."/>
            <person name="Schilde C."/>
            <person name="Helps N.R."/>
            <person name="Tunggal B."/>
            <person name="Rivero F."/>
            <person name="John U."/>
            <person name="Schleicher M."/>
            <person name="Eichinger L."/>
            <person name="Platzer M."/>
            <person name="Noegel A.A."/>
            <person name="Schaap P."/>
            <person name="Gloeckner G."/>
        </authorList>
    </citation>
    <scope>NUCLEOTIDE SEQUENCE [LARGE SCALE GENOMIC DNA]</scope>
    <source>
        <strain evidence="17">ATCC 26659 / Pp 5 / PN500</strain>
    </source>
</reference>
<evidence type="ECO:0000256" key="7">
    <source>
        <dbReference type="ARBA" id="ARBA00022777"/>
    </source>
</evidence>
<dbReference type="EC" id="2.7.11.1" evidence="3"/>
<dbReference type="SMART" id="SM00220">
    <property type="entry name" value="S_TKc"/>
    <property type="match status" value="1"/>
</dbReference>
<dbReference type="Pfam" id="PF07714">
    <property type="entry name" value="PK_Tyr_Ser-Thr"/>
    <property type="match status" value="1"/>
</dbReference>
<evidence type="ECO:0000256" key="1">
    <source>
        <dbReference type="ARBA" id="ARBA00004370"/>
    </source>
</evidence>
<feature type="compositionally biased region" description="Low complexity" evidence="13">
    <location>
        <begin position="161"/>
        <end position="187"/>
    </location>
</feature>
<keyword evidence="5" id="KW-0808">Transferase</keyword>
<keyword evidence="9 14" id="KW-0472">Membrane</keyword>
<feature type="transmembrane region" description="Helical" evidence="14">
    <location>
        <begin position="205"/>
        <end position="226"/>
    </location>
</feature>
<proteinExistence type="inferred from homology"/>
<dbReference type="PRINTS" id="PR00109">
    <property type="entry name" value="TYRKINASE"/>
</dbReference>
<evidence type="ECO:0000256" key="3">
    <source>
        <dbReference type="ARBA" id="ARBA00012513"/>
    </source>
</evidence>
<evidence type="ECO:0000256" key="8">
    <source>
        <dbReference type="ARBA" id="ARBA00022840"/>
    </source>
</evidence>
<dbReference type="SUPFAM" id="SSF56112">
    <property type="entry name" value="Protein kinase-like (PK-like)"/>
    <property type="match status" value="1"/>
</dbReference>
<dbReference type="GeneID" id="31360687"/>
<evidence type="ECO:0000313" key="16">
    <source>
        <dbReference type="EMBL" id="EFA81967.1"/>
    </source>
</evidence>
<comment type="similarity">
    <text evidence="2">Belongs to the protein kinase superfamily. TKL Ser/Thr protein kinase family.</text>
</comment>
<dbReference type="PROSITE" id="PS00108">
    <property type="entry name" value="PROTEIN_KINASE_ST"/>
    <property type="match status" value="1"/>
</dbReference>
<evidence type="ECO:0000259" key="15">
    <source>
        <dbReference type="PROSITE" id="PS50011"/>
    </source>
</evidence>
<dbReference type="STRING" id="670386.D3B9Q5"/>
<feature type="domain" description="Protein kinase" evidence="15">
    <location>
        <begin position="249"/>
        <end position="501"/>
    </location>
</feature>
<dbReference type="InterPro" id="IPR011009">
    <property type="entry name" value="Kinase-like_dom_sf"/>
</dbReference>
<dbReference type="PANTHER" id="PTHR44329">
    <property type="entry name" value="SERINE/THREONINE-PROTEIN KINASE TNNI3K-RELATED"/>
    <property type="match status" value="1"/>
</dbReference>
<dbReference type="Gene3D" id="3.30.200.20">
    <property type="entry name" value="Phosphorylase Kinase, domain 1"/>
    <property type="match status" value="1"/>
</dbReference>
<comment type="catalytic activity">
    <reaction evidence="10">
        <text>L-threonyl-[protein] + ATP = O-phospho-L-threonyl-[protein] + ADP + H(+)</text>
        <dbReference type="Rhea" id="RHEA:46608"/>
        <dbReference type="Rhea" id="RHEA-COMP:11060"/>
        <dbReference type="Rhea" id="RHEA-COMP:11605"/>
        <dbReference type="ChEBI" id="CHEBI:15378"/>
        <dbReference type="ChEBI" id="CHEBI:30013"/>
        <dbReference type="ChEBI" id="CHEBI:30616"/>
        <dbReference type="ChEBI" id="CHEBI:61977"/>
        <dbReference type="ChEBI" id="CHEBI:456216"/>
        <dbReference type="EC" id="2.7.11.1"/>
    </reaction>
</comment>
<dbReference type="CDD" id="cd13999">
    <property type="entry name" value="STKc_MAP3K-like"/>
    <property type="match status" value="1"/>
</dbReference>
<evidence type="ECO:0000256" key="6">
    <source>
        <dbReference type="ARBA" id="ARBA00022741"/>
    </source>
</evidence>
<dbReference type="FunFam" id="1.10.510.10:FF:000476">
    <property type="entry name" value="PAS domain-containing protein tyrosine kinase family protein"/>
    <property type="match status" value="1"/>
</dbReference>
<evidence type="ECO:0000256" key="12">
    <source>
        <dbReference type="PROSITE-ProRule" id="PRU10141"/>
    </source>
</evidence>
<evidence type="ECO:0000256" key="4">
    <source>
        <dbReference type="ARBA" id="ARBA00022527"/>
    </source>
</evidence>
<keyword evidence="7 16" id="KW-0418">Kinase</keyword>
<organism evidence="16 17">
    <name type="scientific">Heterostelium pallidum (strain ATCC 26659 / Pp 5 / PN500)</name>
    <name type="common">Cellular slime mold</name>
    <name type="synonym">Polysphondylium pallidum</name>
    <dbReference type="NCBI Taxonomy" id="670386"/>
    <lineage>
        <taxon>Eukaryota</taxon>
        <taxon>Amoebozoa</taxon>
        <taxon>Evosea</taxon>
        <taxon>Eumycetozoa</taxon>
        <taxon>Dictyostelia</taxon>
        <taxon>Acytosteliales</taxon>
        <taxon>Acytosteliaceae</taxon>
        <taxon>Heterostelium</taxon>
    </lineage>
</organism>
<dbReference type="AlphaFoldDB" id="D3B9Q5"/>
<dbReference type="GO" id="GO:0016020">
    <property type="term" value="C:membrane"/>
    <property type="evidence" value="ECO:0007669"/>
    <property type="project" value="UniProtKB-SubCell"/>
</dbReference>
<keyword evidence="6 12" id="KW-0547">Nucleotide-binding</keyword>
<evidence type="ECO:0000256" key="2">
    <source>
        <dbReference type="ARBA" id="ARBA00005843"/>
    </source>
</evidence>
<dbReference type="EMBL" id="ADBJ01000022">
    <property type="protein sequence ID" value="EFA81967.1"/>
    <property type="molecule type" value="Genomic_DNA"/>
</dbReference>
<dbReference type="InterPro" id="IPR001245">
    <property type="entry name" value="Ser-Thr/Tyr_kinase_cat_dom"/>
</dbReference>
<dbReference type="FunCoup" id="D3B9Q5">
    <property type="interactions" value="1"/>
</dbReference>
<comment type="subcellular location">
    <subcellularLocation>
        <location evidence="1">Membrane</location>
    </subcellularLocation>
</comment>
<evidence type="ECO:0000256" key="11">
    <source>
        <dbReference type="ARBA" id="ARBA00048679"/>
    </source>
</evidence>
<protein>
    <recommendedName>
        <fullName evidence="3">non-specific serine/threonine protein kinase</fullName>
        <ecNumber evidence="3">2.7.11.1</ecNumber>
    </recommendedName>
</protein>
<evidence type="ECO:0000256" key="10">
    <source>
        <dbReference type="ARBA" id="ARBA00047899"/>
    </source>
</evidence>
<dbReference type="PROSITE" id="PS00107">
    <property type="entry name" value="PROTEIN_KINASE_ATP"/>
    <property type="match status" value="1"/>
</dbReference>
<dbReference type="InterPro" id="IPR051681">
    <property type="entry name" value="Ser/Thr_Kinases-Pseudokinases"/>
</dbReference>
<dbReference type="InterPro" id="IPR017441">
    <property type="entry name" value="Protein_kinase_ATP_BS"/>
</dbReference>
<evidence type="ECO:0000256" key="14">
    <source>
        <dbReference type="SAM" id="Phobius"/>
    </source>
</evidence>
<evidence type="ECO:0000313" key="17">
    <source>
        <dbReference type="Proteomes" id="UP000001396"/>
    </source>
</evidence>
<keyword evidence="17" id="KW-1185">Reference proteome</keyword>
<dbReference type="Proteomes" id="UP000001396">
    <property type="component" value="Unassembled WGS sequence"/>
</dbReference>
<dbReference type="InterPro" id="IPR000719">
    <property type="entry name" value="Prot_kinase_dom"/>
</dbReference>
<dbReference type="FunFam" id="3.30.200.20:FF:000060">
    <property type="entry name" value="Serine/threonine-protein kinase isoform 1"/>
    <property type="match status" value="1"/>
</dbReference>
<gene>
    <name evidence="16" type="primary">drkB</name>
    <name evidence="16" type="ORF">PPL_05201</name>
</gene>
<dbReference type="GO" id="GO:0004674">
    <property type="term" value="F:protein serine/threonine kinase activity"/>
    <property type="evidence" value="ECO:0007669"/>
    <property type="project" value="UniProtKB-KW"/>
</dbReference>
<dbReference type="InterPro" id="IPR008271">
    <property type="entry name" value="Ser/Thr_kinase_AS"/>
</dbReference>
<keyword evidence="14" id="KW-1133">Transmembrane helix</keyword>
<name>D3B9Q5_HETP5</name>
<sequence>MTYVDYGGKYINCPFNCTVNATSFACSPDENGQTRGDWNDGKQTFQDPLPVGSTLKAVGFELLGTFNCASDSSVKTQLLILLQGEEIGNIFTVSAESTCMCANCYTNVTIPSYPVIVPLYNYSGINMLSINVMKNGICLFNVRTFLYYSLPAPITTATSSATATTSTASTSTTGGLTTTATTSSGPSTTGGGKNTPKGGLTTKQWAIIASSVTGGALVFILLFVYVRQKIARVGYVELKEGKNIDIGEIKLGERIGKGNFGEVFKGHWRGAVVAIKKLPAHNITETVMKEFHREIDLMKNLRHPNVIQFLGSCTIPPNICICTEYMPKGSLYGILHDPSVVIQWSLLKKMCMDAAKGIIYLHNSNPVILHRDLKSHNLLVDENFKVKVADFGLSTIEQTATMTACGTPCWTAPEVLRNQRYTEKADVYSFGIVMWECATRSDPYSGMPPFQVIFAVGREGLRPPIPRNCPPDFVALMTDCWAENADSRPSMETVLNKLEALEVTGWPDLAVPR</sequence>
<dbReference type="GO" id="GO:0004713">
    <property type="term" value="F:protein tyrosine kinase activity"/>
    <property type="evidence" value="ECO:0007669"/>
    <property type="project" value="UniProtKB-ARBA"/>
</dbReference>
<comment type="caution">
    <text evidence="16">The sequence shown here is derived from an EMBL/GenBank/DDBJ whole genome shotgun (WGS) entry which is preliminary data.</text>
</comment>
<dbReference type="InParanoid" id="D3B9Q5"/>
<evidence type="ECO:0000256" key="13">
    <source>
        <dbReference type="SAM" id="MobiDB-lite"/>
    </source>
</evidence>
<dbReference type="RefSeq" id="XP_020434084.1">
    <property type="nucleotide sequence ID" value="XM_020576095.1"/>
</dbReference>
<comment type="catalytic activity">
    <reaction evidence="11">
        <text>L-seryl-[protein] + ATP = O-phospho-L-seryl-[protein] + ADP + H(+)</text>
        <dbReference type="Rhea" id="RHEA:17989"/>
        <dbReference type="Rhea" id="RHEA-COMP:9863"/>
        <dbReference type="Rhea" id="RHEA-COMP:11604"/>
        <dbReference type="ChEBI" id="CHEBI:15378"/>
        <dbReference type="ChEBI" id="CHEBI:29999"/>
        <dbReference type="ChEBI" id="CHEBI:30616"/>
        <dbReference type="ChEBI" id="CHEBI:83421"/>
        <dbReference type="ChEBI" id="CHEBI:456216"/>
        <dbReference type="EC" id="2.7.11.1"/>
    </reaction>
</comment>
<dbReference type="Gene3D" id="1.10.510.10">
    <property type="entry name" value="Transferase(Phosphotransferase) domain 1"/>
    <property type="match status" value="1"/>
</dbReference>
<evidence type="ECO:0000256" key="5">
    <source>
        <dbReference type="ARBA" id="ARBA00022679"/>
    </source>
</evidence>
<dbReference type="OMA" id="MAATMDH"/>
<dbReference type="PROSITE" id="PS50011">
    <property type="entry name" value="PROTEIN_KINASE_DOM"/>
    <property type="match status" value="1"/>
</dbReference>